<evidence type="ECO:0000313" key="3">
    <source>
        <dbReference type="EMBL" id="GAA3923164.1"/>
    </source>
</evidence>
<dbReference type="InterPro" id="IPR003848">
    <property type="entry name" value="DUF218"/>
</dbReference>
<evidence type="ECO:0000313" key="4">
    <source>
        <dbReference type="Proteomes" id="UP001501727"/>
    </source>
</evidence>
<organism evidence="3 4">
    <name type="scientific">Luteimonas lutimaris</name>
    <dbReference type="NCBI Taxonomy" id="698645"/>
    <lineage>
        <taxon>Bacteria</taxon>
        <taxon>Pseudomonadati</taxon>
        <taxon>Pseudomonadota</taxon>
        <taxon>Gammaproteobacteria</taxon>
        <taxon>Lysobacterales</taxon>
        <taxon>Lysobacteraceae</taxon>
        <taxon>Luteimonas</taxon>
    </lineage>
</organism>
<dbReference type="InterPro" id="IPR051599">
    <property type="entry name" value="Cell_Envelope_Assoc"/>
</dbReference>
<dbReference type="Proteomes" id="UP001501727">
    <property type="component" value="Unassembled WGS sequence"/>
</dbReference>
<evidence type="ECO:0000256" key="1">
    <source>
        <dbReference type="SAM" id="Phobius"/>
    </source>
</evidence>
<dbReference type="InterPro" id="IPR014729">
    <property type="entry name" value="Rossmann-like_a/b/a_fold"/>
</dbReference>
<proteinExistence type="predicted"/>
<dbReference type="Gene3D" id="3.40.50.620">
    <property type="entry name" value="HUPs"/>
    <property type="match status" value="1"/>
</dbReference>
<dbReference type="Pfam" id="PF02698">
    <property type="entry name" value="DUF218"/>
    <property type="match status" value="1"/>
</dbReference>
<dbReference type="CDD" id="cd06259">
    <property type="entry name" value="YdcF-like"/>
    <property type="match status" value="1"/>
</dbReference>
<protein>
    <recommendedName>
        <fullName evidence="2">DUF218 domain-containing protein</fullName>
    </recommendedName>
</protein>
<keyword evidence="1" id="KW-1133">Transmembrane helix</keyword>
<comment type="caution">
    <text evidence="3">The sequence shown here is derived from an EMBL/GenBank/DDBJ whole genome shotgun (WGS) entry which is preliminary data.</text>
</comment>
<dbReference type="RefSeq" id="WP_344759464.1">
    <property type="nucleotide sequence ID" value="NZ_BAAAZU010000006.1"/>
</dbReference>
<feature type="transmembrane region" description="Helical" evidence="1">
    <location>
        <begin position="6"/>
        <end position="22"/>
    </location>
</feature>
<keyword evidence="1" id="KW-0472">Membrane</keyword>
<sequence length="261" mass="27562">MPDAVFSPVAWCLLLALVLFVLRHRLGRGWRRVGIVACGLLVLGCMPLGANLLERVLEGAVPARAYCDPGDRGPIVLLSGGVNHPPAGSADYRALTSESWTRARAATELWLAGRSGTLWIAGGGPYPVRESTVLASLAGEWGVPSSALRVEAHSTTTRESARALAGALAGRRARVVTSPPHRARALQAFEAAGIETCVQDTGTDVVPPGGPGDLLPQASAIGKTEDALHELVGIAWYRVLDWRHTTRRHPRQAGGGAQRGD</sequence>
<accession>A0ABP7MHC7</accession>
<reference evidence="4" key="1">
    <citation type="journal article" date="2019" name="Int. J. Syst. Evol. Microbiol.">
        <title>The Global Catalogue of Microorganisms (GCM) 10K type strain sequencing project: providing services to taxonomists for standard genome sequencing and annotation.</title>
        <authorList>
            <consortium name="The Broad Institute Genomics Platform"/>
            <consortium name="The Broad Institute Genome Sequencing Center for Infectious Disease"/>
            <person name="Wu L."/>
            <person name="Ma J."/>
        </authorList>
    </citation>
    <scope>NUCLEOTIDE SEQUENCE [LARGE SCALE GENOMIC DNA]</scope>
    <source>
        <strain evidence="4">JCM 16916</strain>
    </source>
</reference>
<name>A0ABP7MHC7_9GAMM</name>
<keyword evidence="4" id="KW-1185">Reference proteome</keyword>
<gene>
    <name evidence="3" type="ORF">GCM10022229_16270</name>
</gene>
<dbReference type="EMBL" id="BAAAZU010000006">
    <property type="protein sequence ID" value="GAA3923164.1"/>
    <property type="molecule type" value="Genomic_DNA"/>
</dbReference>
<feature type="transmembrane region" description="Helical" evidence="1">
    <location>
        <begin position="34"/>
        <end position="53"/>
    </location>
</feature>
<dbReference type="PANTHER" id="PTHR30336:SF4">
    <property type="entry name" value="ENVELOPE BIOGENESIS FACTOR ELYC"/>
    <property type="match status" value="1"/>
</dbReference>
<dbReference type="PANTHER" id="PTHR30336">
    <property type="entry name" value="INNER MEMBRANE PROTEIN, PROBABLE PERMEASE"/>
    <property type="match status" value="1"/>
</dbReference>
<feature type="domain" description="DUF218" evidence="2">
    <location>
        <begin position="75"/>
        <end position="233"/>
    </location>
</feature>
<evidence type="ECO:0000259" key="2">
    <source>
        <dbReference type="Pfam" id="PF02698"/>
    </source>
</evidence>
<keyword evidence="1" id="KW-0812">Transmembrane</keyword>